<dbReference type="RefSeq" id="WP_394489183.1">
    <property type="nucleotide sequence ID" value="NZ_JBIGIA010000012.1"/>
</dbReference>
<comment type="caution">
    <text evidence="1">The sequence shown here is derived from an EMBL/GenBank/DDBJ whole genome shotgun (WGS) entry which is preliminary data.</text>
</comment>
<organism evidence="1 2">
    <name type="scientific">Pelomonas nitida</name>
    <dbReference type="NCBI Taxonomy" id="3299027"/>
    <lineage>
        <taxon>Bacteria</taxon>
        <taxon>Pseudomonadati</taxon>
        <taxon>Pseudomonadota</taxon>
        <taxon>Betaproteobacteria</taxon>
        <taxon>Burkholderiales</taxon>
        <taxon>Sphaerotilaceae</taxon>
        <taxon>Roseateles</taxon>
    </lineage>
</organism>
<keyword evidence="2" id="KW-1185">Reference proteome</keyword>
<gene>
    <name evidence="1" type="ORF">ACG00X_15895</name>
</gene>
<proteinExistence type="predicted"/>
<sequence length="147" mass="15797">MTTSDLPSLPMSTYTVVPCWNDRGLMQCIYLNAQGYSVPPDSLNCQDQGFTVDFLCIQGVRPAPPAASLHGLKAIEGAVLLAAVAKTLQSTTLLPNTFMADAEQRIVFPVMPQTRRGVILVFSVTSPDGTVDLVATHDPEIKNTTFG</sequence>
<name>A0ABW7G8S1_9BURK</name>
<evidence type="ECO:0000313" key="2">
    <source>
        <dbReference type="Proteomes" id="UP001606305"/>
    </source>
</evidence>
<evidence type="ECO:0000313" key="1">
    <source>
        <dbReference type="EMBL" id="MFG6458323.1"/>
    </source>
</evidence>
<dbReference type="EMBL" id="JBIGIA010000012">
    <property type="protein sequence ID" value="MFG6458323.1"/>
    <property type="molecule type" value="Genomic_DNA"/>
</dbReference>
<reference evidence="1 2" key="1">
    <citation type="submission" date="2024-09" db="EMBL/GenBank/DDBJ databases">
        <title>Novel species of the genus Pelomonas and Roseateles isolated from streams.</title>
        <authorList>
            <person name="Lu H."/>
        </authorList>
    </citation>
    <scope>NUCLEOTIDE SEQUENCE [LARGE SCALE GENOMIC DNA]</scope>
    <source>
        <strain evidence="1 2">BYS96W</strain>
    </source>
</reference>
<accession>A0ABW7G8S1</accession>
<protein>
    <submittedName>
        <fullName evidence="1">Uncharacterized protein</fullName>
    </submittedName>
</protein>
<dbReference type="Proteomes" id="UP001606305">
    <property type="component" value="Unassembled WGS sequence"/>
</dbReference>